<gene>
    <name evidence="2" type="ORF">E4T82_08850</name>
</gene>
<feature type="transmembrane region" description="Helical" evidence="1">
    <location>
        <begin position="16"/>
        <end position="35"/>
    </location>
</feature>
<evidence type="ECO:0000313" key="2">
    <source>
        <dbReference type="EMBL" id="TFU97206.1"/>
    </source>
</evidence>
<sequence>MFGKLLKYEFKAVGKWYLGLYAAAGLLSIIIGLWLQNLIQRPEAPLSDYDRGYQVGTTLANTIEGVVLTAIIIGFAIVIAGLFLSTLFLIINRFRKNVYGRQGYLTMTLPVNSHQIILSKLTTGFVWSLLSGITTILCLSILFFIAFAPTLNENLGEVMRALNKAYQELTMLAEMNLGLYYIISLIVGTVNSILLIYFAISLGQLFKDHRTLLAVVFYFAINFVEGILSFVLLASMGGYVGAPMPAYSILTIILSLLLSVGYYFGTYYIMTNKLNLQ</sequence>
<protein>
    <submittedName>
        <fullName evidence="2">ABC transporter permease</fullName>
    </submittedName>
</protein>
<dbReference type="Proteomes" id="UP000297253">
    <property type="component" value="Unassembled WGS sequence"/>
</dbReference>
<reference evidence="2 3" key="1">
    <citation type="submission" date="2019-03" db="EMBL/GenBank/DDBJ databases">
        <title>Diversity of the mouse oral microbiome.</title>
        <authorList>
            <person name="Joseph S."/>
            <person name="Aduse-Opoku J."/>
            <person name="Curtis M."/>
            <person name="Wade W."/>
            <person name="Hashim A."/>
        </authorList>
    </citation>
    <scope>NUCLEOTIDE SEQUENCE [LARGE SCALE GENOMIC DNA]</scope>
    <source>
        <strain evidence="2 3">WM131</strain>
    </source>
</reference>
<evidence type="ECO:0000256" key="1">
    <source>
        <dbReference type="SAM" id="Phobius"/>
    </source>
</evidence>
<proteinExistence type="predicted"/>
<keyword evidence="1" id="KW-1133">Transmembrane helix</keyword>
<feature type="transmembrane region" description="Helical" evidence="1">
    <location>
        <begin position="246"/>
        <end position="270"/>
    </location>
</feature>
<evidence type="ECO:0000313" key="3">
    <source>
        <dbReference type="Proteomes" id="UP000297253"/>
    </source>
</evidence>
<comment type="caution">
    <text evidence="2">The sequence shown here is derived from an EMBL/GenBank/DDBJ whole genome shotgun (WGS) entry which is preliminary data.</text>
</comment>
<keyword evidence="1" id="KW-0812">Transmembrane</keyword>
<feature type="transmembrane region" description="Helical" evidence="1">
    <location>
        <begin position="125"/>
        <end position="148"/>
    </location>
</feature>
<accession>A0A4Y9JAS3</accession>
<dbReference type="AlphaFoldDB" id="A0A4Y9JAS3"/>
<feature type="transmembrane region" description="Helical" evidence="1">
    <location>
        <begin position="179"/>
        <end position="200"/>
    </location>
</feature>
<organism evidence="2 3">
    <name type="scientific">Streptococcus cuniculi</name>
    <dbReference type="NCBI Taxonomy" id="1432788"/>
    <lineage>
        <taxon>Bacteria</taxon>
        <taxon>Bacillati</taxon>
        <taxon>Bacillota</taxon>
        <taxon>Bacilli</taxon>
        <taxon>Lactobacillales</taxon>
        <taxon>Streptococcaceae</taxon>
        <taxon>Streptococcus</taxon>
    </lineage>
</organism>
<feature type="transmembrane region" description="Helical" evidence="1">
    <location>
        <begin position="66"/>
        <end position="91"/>
    </location>
</feature>
<feature type="transmembrane region" description="Helical" evidence="1">
    <location>
        <begin position="212"/>
        <end position="234"/>
    </location>
</feature>
<keyword evidence="1" id="KW-0472">Membrane</keyword>
<name>A0A4Y9JAS3_9STRE</name>
<dbReference type="OrthoDB" id="9816138at2"/>
<dbReference type="EMBL" id="SPPD01000014">
    <property type="protein sequence ID" value="TFU97206.1"/>
    <property type="molecule type" value="Genomic_DNA"/>
</dbReference>
<dbReference type="RefSeq" id="WP_135182472.1">
    <property type="nucleotide sequence ID" value="NZ_JADGKZ010000014.1"/>
</dbReference>